<evidence type="ECO:0000256" key="1">
    <source>
        <dbReference type="ARBA" id="ARBA00023002"/>
    </source>
</evidence>
<dbReference type="EMBL" id="BAAAZX010000054">
    <property type="protein sequence ID" value="GAA4031454.1"/>
    <property type="molecule type" value="Genomic_DNA"/>
</dbReference>
<proteinExistence type="predicted"/>
<comment type="caution">
    <text evidence="2">The sequence shown here is derived from an EMBL/GenBank/DDBJ whole genome shotgun (WGS) entry which is preliminary data.</text>
</comment>
<dbReference type="SUPFAM" id="SSF51735">
    <property type="entry name" value="NAD(P)-binding Rossmann-fold domains"/>
    <property type="match status" value="1"/>
</dbReference>
<evidence type="ECO:0000313" key="2">
    <source>
        <dbReference type="EMBL" id="GAA4031454.1"/>
    </source>
</evidence>
<dbReference type="PANTHER" id="PTHR43157:SF27">
    <property type="entry name" value="RETINOL DEHYDROGENASE 12, LIKE"/>
    <property type="match status" value="1"/>
</dbReference>
<protein>
    <submittedName>
        <fullName evidence="2">Oxidoreductase</fullName>
    </submittedName>
</protein>
<dbReference type="RefSeq" id="WP_345571746.1">
    <property type="nucleotide sequence ID" value="NZ_BAAAZX010000054.1"/>
</dbReference>
<dbReference type="NCBIfam" id="NF004846">
    <property type="entry name" value="PRK06197.1"/>
    <property type="match status" value="1"/>
</dbReference>
<name>A0ABP7TUE3_9ACTN</name>
<keyword evidence="1" id="KW-0560">Oxidoreductase</keyword>
<dbReference type="Proteomes" id="UP001500456">
    <property type="component" value="Unassembled WGS sequence"/>
</dbReference>
<dbReference type="InterPro" id="IPR002347">
    <property type="entry name" value="SDR_fam"/>
</dbReference>
<dbReference type="PANTHER" id="PTHR43157">
    <property type="entry name" value="PHOSPHATIDYLINOSITOL-GLYCAN BIOSYNTHESIS CLASS F PROTEIN-RELATED"/>
    <property type="match status" value="1"/>
</dbReference>
<accession>A0ABP7TUE3</accession>
<organism evidence="2 3">
    <name type="scientific">Streptomyces plumbiresistens</name>
    <dbReference type="NCBI Taxonomy" id="511811"/>
    <lineage>
        <taxon>Bacteria</taxon>
        <taxon>Bacillati</taxon>
        <taxon>Actinomycetota</taxon>
        <taxon>Actinomycetes</taxon>
        <taxon>Kitasatosporales</taxon>
        <taxon>Streptomycetaceae</taxon>
        <taxon>Streptomyces</taxon>
    </lineage>
</organism>
<dbReference type="PRINTS" id="PR00081">
    <property type="entry name" value="GDHRDH"/>
</dbReference>
<sequence>MATDENQKNRDRWNATHLPGLTGRTAVVTGANSGIGLTAADALARAGAHVVFAVRDVERGRAAAATVSGSTEVRRLDLADLSSVRAFADAWEGRSLALLINNAGVMMLPKQRTRDGFEMQFGTNHLGHFALTNLLLPYVTDRVVTVASDAHRWGRATIRFDDLNLDADYTPRGAYAQSKLANLLFTLELQRRLTEAGSPVRALAAHPGYAATNLQSHASNPVMRAFMGVGNRLFAQDDKAGALPTLYAATQDLPGASYVGPDGLGEMRGAPTLVGRTPAASDAATARRLWTVSEELTGVACSLTPADWPHDRIGSQG</sequence>
<dbReference type="InterPro" id="IPR036291">
    <property type="entry name" value="NAD(P)-bd_dom_sf"/>
</dbReference>
<reference evidence="3" key="1">
    <citation type="journal article" date="2019" name="Int. J. Syst. Evol. Microbiol.">
        <title>The Global Catalogue of Microorganisms (GCM) 10K type strain sequencing project: providing services to taxonomists for standard genome sequencing and annotation.</title>
        <authorList>
            <consortium name="The Broad Institute Genomics Platform"/>
            <consortium name="The Broad Institute Genome Sequencing Center for Infectious Disease"/>
            <person name="Wu L."/>
            <person name="Ma J."/>
        </authorList>
    </citation>
    <scope>NUCLEOTIDE SEQUENCE [LARGE SCALE GENOMIC DNA]</scope>
    <source>
        <strain evidence="3">JCM 16924</strain>
    </source>
</reference>
<evidence type="ECO:0000313" key="3">
    <source>
        <dbReference type="Proteomes" id="UP001500456"/>
    </source>
</evidence>
<keyword evidence="3" id="KW-1185">Reference proteome</keyword>
<dbReference type="Pfam" id="PF00106">
    <property type="entry name" value="adh_short"/>
    <property type="match status" value="1"/>
</dbReference>
<gene>
    <name evidence="2" type="ORF">GCM10022232_91750</name>
</gene>
<dbReference type="Gene3D" id="3.40.50.720">
    <property type="entry name" value="NAD(P)-binding Rossmann-like Domain"/>
    <property type="match status" value="1"/>
</dbReference>